<reference evidence="4" key="1">
    <citation type="submission" date="2023-10" db="EMBL/GenBank/DDBJ databases">
        <title>Genome assemblies of two species of porcelain crab, Petrolisthes cinctipes and Petrolisthes manimaculis (Anomura: Porcellanidae).</title>
        <authorList>
            <person name="Angst P."/>
        </authorList>
    </citation>
    <scope>NUCLEOTIDE SEQUENCE</scope>
    <source>
        <strain evidence="4">PB745_01</strain>
        <tissue evidence="4">Gill</tissue>
    </source>
</reference>
<dbReference type="CDD" id="cd00201">
    <property type="entry name" value="WW"/>
    <property type="match status" value="1"/>
</dbReference>
<comment type="caution">
    <text evidence="4">The sequence shown here is derived from an EMBL/GenBank/DDBJ whole genome shotgun (WGS) entry which is preliminary data.</text>
</comment>
<dbReference type="Pfam" id="PF00397">
    <property type="entry name" value="WW"/>
    <property type="match status" value="1"/>
</dbReference>
<name>A0AAE1KE35_PETCI</name>
<dbReference type="InterPro" id="IPR003892">
    <property type="entry name" value="CUE"/>
</dbReference>
<feature type="domain" description="CUE" evidence="3">
    <location>
        <begin position="450"/>
        <end position="493"/>
    </location>
</feature>
<evidence type="ECO:0000313" key="5">
    <source>
        <dbReference type="Proteomes" id="UP001286313"/>
    </source>
</evidence>
<dbReference type="CDD" id="cd14279">
    <property type="entry name" value="CUE"/>
    <property type="match status" value="1"/>
</dbReference>
<dbReference type="Proteomes" id="UP001286313">
    <property type="component" value="Unassembled WGS sequence"/>
</dbReference>
<dbReference type="InterPro" id="IPR001202">
    <property type="entry name" value="WW_dom"/>
</dbReference>
<feature type="compositionally biased region" description="Polar residues" evidence="1">
    <location>
        <begin position="691"/>
        <end position="700"/>
    </location>
</feature>
<feature type="region of interest" description="Disordered" evidence="1">
    <location>
        <begin position="99"/>
        <end position="127"/>
    </location>
</feature>
<organism evidence="4 5">
    <name type="scientific">Petrolisthes cinctipes</name>
    <name type="common">Flat porcelain crab</name>
    <dbReference type="NCBI Taxonomy" id="88211"/>
    <lineage>
        <taxon>Eukaryota</taxon>
        <taxon>Metazoa</taxon>
        <taxon>Ecdysozoa</taxon>
        <taxon>Arthropoda</taxon>
        <taxon>Crustacea</taxon>
        <taxon>Multicrustacea</taxon>
        <taxon>Malacostraca</taxon>
        <taxon>Eumalacostraca</taxon>
        <taxon>Eucarida</taxon>
        <taxon>Decapoda</taxon>
        <taxon>Pleocyemata</taxon>
        <taxon>Anomura</taxon>
        <taxon>Galatheoidea</taxon>
        <taxon>Porcellanidae</taxon>
        <taxon>Petrolisthes</taxon>
    </lineage>
</organism>
<feature type="compositionally biased region" description="Basic and acidic residues" evidence="1">
    <location>
        <begin position="498"/>
        <end position="518"/>
    </location>
</feature>
<dbReference type="Gene3D" id="1.10.8.10">
    <property type="entry name" value="DNA helicase RuvA subunit, C-terminal domain"/>
    <property type="match status" value="1"/>
</dbReference>
<evidence type="ECO:0000256" key="1">
    <source>
        <dbReference type="SAM" id="MobiDB-lite"/>
    </source>
</evidence>
<evidence type="ECO:0000259" key="2">
    <source>
        <dbReference type="PROSITE" id="PS50020"/>
    </source>
</evidence>
<feature type="domain" description="WW" evidence="2">
    <location>
        <begin position="69"/>
        <end position="103"/>
    </location>
</feature>
<gene>
    <name evidence="4" type="ORF">Pcinc_025206</name>
</gene>
<protein>
    <recommendedName>
        <fullName evidence="6">WW domain-containing protein</fullName>
    </recommendedName>
</protein>
<accession>A0AAE1KE35</accession>
<dbReference type="InterPro" id="IPR036020">
    <property type="entry name" value="WW_dom_sf"/>
</dbReference>
<keyword evidence="5" id="KW-1185">Reference proteome</keyword>
<evidence type="ECO:0000313" key="4">
    <source>
        <dbReference type="EMBL" id="KAK3869485.1"/>
    </source>
</evidence>
<dbReference type="AlphaFoldDB" id="A0AAE1KE35"/>
<dbReference type="PROSITE" id="PS50020">
    <property type="entry name" value="WW_DOMAIN_2"/>
    <property type="match status" value="1"/>
</dbReference>
<dbReference type="GO" id="GO:0043130">
    <property type="term" value="F:ubiquitin binding"/>
    <property type="evidence" value="ECO:0007669"/>
    <property type="project" value="InterPro"/>
</dbReference>
<proteinExistence type="predicted"/>
<dbReference type="SUPFAM" id="SSF51045">
    <property type="entry name" value="WW domain"/>
    <property type="match status" value="1"/>
</dbReference>
<feature type="region of interest" description="Disordered" evidence="1">
    <location>
        <begin position="338"/>
        <end position="425"/>
    </location>
</feature>
<feature type="compositionally biased region" description="Pro residues" evidence="1">
    <location>
        <begin position="106"/>
        <end position="121"/>
    </location>
</feature>
<dbReference type="SUPFAM" id="SSF46934">
    <property type="entry name" value="UBA-like"/>
    <property type="match status" value="1"/>
</dbReference>
<feature type="compositionally biased region" description="Low complexity" evidence="1">
    <location>
        <begin position="152"/>
        <end position="163"/>
    </location>
</feature>
<feature type="compositionally biased region" description="Polar residues" evidence="1">
    <location>
        <begin position="587"/>
        <end position="608"/>
    </location>
</feature>
<dbReference type="SMART" id="SM00456">
    <property type="entry name" value="WW"/>
    <property type="match status" value="1"/>
</dbReference>
<feature type="compositionally biased region" description="Polar residues" evidence="1">
    <location>
        <begin position="402"/>
        <end position="411"/>
    </location>
</feature>
<feature type="region of interest" description="Disordered" evidence="1">
    <location>
        <begin position="1"/>
        <end position="41"/>
    </location>
</feature>
<feature type="region of interest" description="Disordered" evidence="1">
    <location>
        <begin position="139"/>
        <end position="173"/>
    </location>
</feature>
<sequence>MEDLPTQPGTLPLPLPQADIIMDSEDEDGPNMPPDGYISRADDTLTQRAGNTDAPTSATKMAGRWDGFHGMPKGWEVRFDAKIGRYYFIDHVNKATSWEDPRLRSAPPPPPHPDTLPPELKPTPDTQVLPHLQNVKNSSVAVGSAHHSQGLAHSSTGAHTTTTDVSSGQGSHQEAALLEAMEQSQFAIAKISAMFPTVPEAHIKELMRKYHNREAVVISALQVQKHPLATPGPYGTFTPPPMRHFIPTATALMALQSTKSSLAASSNTGAISSLGITNTTTTAPSQDKSSVGAVNSGTQVPVTTTVNGTSVGATVVDAPTITSSKVDNIHQRSLYERTRGTQFLDEKSKRSPMIRERGSLEKTGSPHKTRGSVDRSSASPKPGYGSIERRAGSPFLGRDSPLLSSRASSPHTYMDGSPRPTTRSVSEFTRSLMGSPRMDYRHSPRPSPHSPKIKLRYLKGIFPKVEPTVILDILTQCNYNVKDTSEKLTQMGYEKKDTMLVPPKLKDRSEGKENKDVTKPAPSPGPTRPKNLGEKHKKKVRNQLTVDYPALTPTVVTMALQSVYYDENRARQVLESMAETEKRTQEALASTIPQMSRSSETKSVTLNLIGSPPLSRRDGVKPSRPTLPRTRINTAWTAAQTVSRGTSTEDDIGFRSEQRSRPNGPNTKLHKGPSEVLLLSDYQAWHGPNPENASGHSESLAQGPRRNHLRGPSGLARGQDPSMRKGPQGLAKGPQFIQGIKKESCFSTKVL</sequence>
<feature type="region of interest" description="Disordered" evidence="1">
    <location>
        <begin position="498"/>
        <end position="541"/>
    </location>
</feature>
<dbReference type="PROSITE" id="PS51140">
    <property type="entry name" value="CUE"/>
    <property type="match status" value="1"/>
</dbReference>
<feature type="compositionally biased region" description="Low complexity" evidence="1">
    <location>
        <begin position="1"/>
        <end position="12"/>
    </location>
</feature>
<dbReference type="InterPro" id="IPR009060">
    <property type="entry name" value="UBA-like_sf"/>
</dbReference>
<evidence type="ECO:0000259" key="3">
    <source>
        <dbReference type="PROSITE" id="PS51140"/>
    </source>
</evidence>
<dbReference type="Gene3D" id="2.20.70.10">
    <property type="match status" value="1"/>
</dbReference>
<evidence type="ECO:0008006" key="6">
    <source>
        <dbReference type="Google" id="ProtNLM"/>
    </source>
</evidence>
<feature type="compositionally biased region" description="Polar residues" evidence="1">
    <location>
        <begin position="631"/>
        <end position="646"/>
    </location>
</feature>
<feature type="compositionally biased region" description="Basic and acidic residues" evidence="1">
    <location>
        <begin position="338"/>
        <end position="360"/>
    </location>
</feature>
<dbReference type="EMBL" id="JAWQEG010002828">
    <property type="protein sequence ID" value="KAK3869485.1"/>
    <property type="molecule type" value="Genomic_DNA"/>
</dbReference>
<feature type="region of interest" description="Disordered" evidence="1">
    <location>
        <begin position="587"/>
        <end position="738"/>
    </location>
</feature>
<dbReference type="PROSITE" id="PS01159">
    <property type="entry name" value="WW_DOMAIN_1"/>
    <property type="match status" value="1"/>
</dbReference>